<evidence type="ECO:0000256" key="1">
    <source>
        <dbReference type="ARBA" id="ARBA00004496"/>
    </source>
</evidence>
<dbReference type="InterPro" id="IPR044063">
    <property type="entry name" value="ZF_RING_GID"/>
</dbReference>
<dbReference type="Proteomes" id="UP001314263">
    <property type="component" value="Unassembled WGS sequence"/>
</dbReference>
<keyword evidence="10" id="KW-1185">Reference proteome</keyword>
<dbReference type="AlphaFoldDB" id="A0AAV1IDF7"/>
<keyword evidence="2" id="KW-0963">Cytoplasm</keyword>
<feature type="zinc finger region" description="RING-Gid-type" evidence="6">
    <location>
        <begin position="297"/>
        <end position="366"/>
    </location>
</feature>
<dbReference type="InterPro" id="IPR006595">
    <property type="entry name" value="CTLH_C"/>
</dbReference>
<name>A0AAV1IDF7_9CHLO</name>
<evidence type="ECO:0000256" key="6">
    <source>
        <dbReference type="PROSITE-ProRule" id="PRU01215"/>
    </source>
</evidence>
<dbReference type="PANTHER" id="PTHR12170:SF2">
    <property type="entry name" value="E3 UBIQUITIN-PROTEIN TRANSFERASE MAEA"/>
    <property type="match status" value="1"/>
</dbReference>
<evidence type="ECO:0000256" key="2">
    <source>
        <dbReference type="ARBA" id="ARBA00022490"/>
    </source>
</evidence>
<dbReference type="GO" id="GO:0005737">
    <property type="term" value="C:cytoplasm"/>
    <property type="evidence" value="ECO:0007669"/>
    <property type="project" value="UniProtKB-SubCell"/>
</dbReference>
<proteinExistence type="predicted"/>
<dbReference type="SMART" id="SM00757">
    <property type="entry name" value="CRA"/>
    <property type="match status" value="1"/>
</dbReference>
<evidence type="ECO:0000259" key="7">
    <source>
        <dbReference type="PROSITE" id="PS50897"/>
    </source>
</evidence>
<accession>A0AAV1IDF7</accession>
<dbReference type="EMBL" id="CAUYUE010000011">
    <property type="protein sequence ID" value="CAK0784747.1"/>
    <property type="molecule type" value="Genomic_DNA"/>
</dbReference>
<dbReference type="SMART" id="SM00668">
    <property type="entry name" value="CTLH"/>
    <property type="match status" value="1"/>
</dbReference>
<keyword evidence="4 6" id="KW-0863">Zinc-finger</keyword>
<dbReference type="PROSITE" id="PS51867">
    <property type="entry name" value="ZF_RING_GID"/>
    <property type="match status" value="1"/>
</dbReference>
<evidence type="ECO:0000259" key="8">
    <source>
        <dbReference type="PROSITE" id="PS51867"/>
    </source>
</evidence>
<organism evidence="9 10">
    <name type="scientific">Coccomyxa viridis</name>
    <dbReference type="NCBI Taxonomy" id="1274662"/>
    <lineage>
        <taxon>Eukaryota</taxon>
        <taxon>Viridiplantae</taxon>
        <taxon>Chlorophyta</taxon>
        <taxon>core chlorophytes</taxon>
        <taxon>Trebouxiophyceae</taxon>
        <taxon>Trebouxiophyceae incertae sedis</taxon>
        <taxon>Coccomyxaceae</taxon>
        <taxon>Coccomyxa</taxon>
    </lineage>
</organism>
<keyword evidence="5" id="KW-0862">Zinc</keyword>
<dbReference type="PROSITE" id="PS50897">
    <property type="entry name" value="CTLH"/>
    <property type="match status" value="1"/>
</dbReference>
<dbReference type="GO" id="GO:0005634">
    <property type="term" value="C:nucleus"/>
    <property type="evidence" value="ECO:0007669"/>
    <property type="project" value="TreeGrafter"/>
</dbReference>
<comment type="caution">
    <text evidence="9">The sequence shown here is derived from an EMBL/GenBank/DDBJ whole genome shotgun (WGS) entry which is preliminary data.</text>
</comment>
<evidence type="ECO:0000256" key="5">
    <source>
        <dbReference type="ARBA" id="ARBA00022833"/>
    </source>
</evidence>
<dbReference type="GO" id="GO:0061630">
    <property type="term" value="F:ubiquitin protein ligase activity"/>
    <property type="evidence" value="ECO:0007669"/>
    <property type="project" value="InterPro"/>
</dbReference>
<dbReference type="Gene3D" id="3.30.40.10">
    <property type="entry name" value="Zinc/RING finger domain, C3HC4 (zinc finger)"/>
    <property type="match status" value="1"/>
</dbReference>
<feature type="domain" description="RING-Gid-type" evidence="8">
    <location>
        <begin position="297"/>
        <end position="366"/>
    </location>
</feature>
<dbReference type="GO" id="GO:0008270">
    <property type="term" value="F:zinc ion binding"/>
    <property type="evidence" value="ECO:0007669"/>
    <property type="project" value="UniProtKB-KW"/>
</dbReference>
<evidence type="ECO:0000313" key="10">
    <source>
        <dbReference type="Proteomes" id="UP001314263"/>
    </source>
</evidence>
<dbReference type="Pfam" id="PF10607">
    <property type="entry name" value="CTLH"/>
    <property type="match status" value="1"/>
</dbReference>
<dbReference type="InterPro" id="IPR045098">
    <property type="entry name" value="Fyv10_fam"/>
</dbReference>
<evidence type="ECO:0000256" key="4">
    <source>
        <dbReference type="ARBA" id="ARBA00022771"/>
    </source>
</evidence>
<dbReference type="SUPFAM" id="SSF57850">
    <property type="entry name" value="RING/U-box"/>
    <property type="match status" value="1"/>
</dbReference>
<reference evidence="9 10" key="1">
    <citation type="submission" date="2023-10" db="EMBL/GenBank/DDBJ databases">
        <authorList>
            <person name="Maclean D."/>
            <person name="Macfadyen A."/>
        </authorList>
    </citation>
    <scope>NUCLEOTIDE SEQUENCE [LARGE SCALE GENOMIC DNA]</scope>
</reference>
<keyword evidence="3" id="KW-0479">Metal-binding</keyword>
<sequence>MAGNESIETPLLRVPFESLRRTTRERKYVIDEVQSVMSTLHEASSRPCTPNDGEKTLSGILHRLEGLKRKLHETTRVEEAEARRCRARLGHLADIGLPQKDAATLWNDARMDRILTDYMLRRGYHRSAVQLGSERQIEELVDVHIFADAHAILEGLARRDCSAALAWCAQHRTRLRKLRSKLEFMLHTQEFVELVRQERMLEAIAYSRRHLSPWADLYQAELQRALAALAFRAGTACKPYAVLFDEGAWRRLADLFRKDLYRLHSMPLEAQLSIHLQAGLSALKTPQSYSSTSSKEDPLSTEKFQKLAEQLPWSKHVHSKLICAITHDLMNEHNPPMVLPNGAVYSQKAVEITAAKNHGIFTCPKTGVSCDVNDLRRAYIS</sequence>
<dbReference type="PANTHER" id="PTHR12170">
    <property type="entry name" value="MACROPHAGE ERYTHROBLAST ATTACHER-RELATED"/>
    <property type="match status" value="1"/>
</dbReference>
<dbReference type="InterPro" id="IPR024964">
    <property type="entry name" value="CTLH/CRA"/>
</dbReference>
<protein>
    <recommendedName>
        <fullName evidence="11">Macrophage erythroblast attacher</fullName>
    </recommendedName>
</protein>
<dbReference type="CDD" id="cd16659">
    <property type="entry name" value="RING-Ubox_Emp"/>
    <property type="match status" value="1"/>
</dbReference>
<feature type="domain" description="CTLH" evidence="7">
    <location>
        <begin position="145"/>
        <end position="202"/>
    </location>
</feature>
<evidence type="ECO:0008006" key="11">
    <source>
        <dbReference type="Google" id="ProtNLM"/>
    </source>
</evidence>
<evidence type="ECO:0000256" key="3">
    <source>
        <dbReference type="ARBA" id="ARBA00022723"/>
    </source>
</evidence>
<evidence type="ECO:0000313" key="9">
    <source>
        <dbReference type="EMBL" id="CAK0784747.1"/>
    </source>
</evidence>
<dbReference type="GO" id="GO:0043161">
    <property type="term" value="P:proteasome-mediated ubiquitin-dependent protein catabolic process"/>
    <property type="evidence" value="ECO:0007669"/>
    <property type="project" value="InterPro"/>
</dbReference>
<dbReference type="GO" id="GO:0034657">
    <property type="term" value="C:GID complex"/>
    <property type="evidence" value="ECO:0007669"/>
    <property type="project" value="TreeGrafter"/>
</dbReference>
<comment type="subcellular location">
    <subcellularLocation>
        <location evidence="1">Cytoplasm</location>
    </subcellularLocation>
</comment>
<dbReference type="InterPro" id="IPR013144">
    <property type="entry name" value="CRA_dom"/>
</dbReference>
<gene>
    <name evidence="9" type="ORF">CVIRNUC_007951</name>
</gene>
<dbReference type="InterPro" id="IPR013083">
    <property type="entry name" value="Znf_RING/FYVE/PHD"/>
</dbReference>